<feature type="region of interest" description="Disordered" evidence="1">
    <location>
        <begin position="475"/>
        <end position="517"/>
    </location>
</feature>
<reference evidence="3 4" key="1">
    <citation type="journal article" date="2023" name="Elife">
        <title>Identification of key yeast species and microbe-microbe interactions impacting larval growth of Drosophila in the wild.</title>
        <authorList>
            <person name="Mure A."/>
            <person name="Sugiura Y."/>
            <person name="Maeda R."/>
            <person name="Honda K."/>
            <person name="Sakurai N."/>
            <person name="Takahashi Y."/>
            <person name="Watada M."/>
            <person name="Katoh T."/>
            <person name="Gotoh A."/>
            <person name="Gotoh Y."/>
            <person name="Taniguchi I."/>
            <person name="Nakamura K."/>
            <person name="Hayashi T."/>
            <person name="Katayama T."/>
            <person name="Uemura T."/>
            <person name="Hattori Y."/>
        </authorList>
    </citation>
    <scope>NUCLEOTIDE SEQUENCE [LARGE SCALE GENOMIC DNA]</scope>
    <source>
        <strain evidence="3 4">PK-24</strain>
    </source>
</reference>
<comment type="caution">
    <text evidence="3">The sequence shown here is derived from an EMBL/GenBank/DDBJ whole genome shotgun (WGS) entry which is preliminary data.</text>
</comment>
<feature type="region of interest" description="Disordered" evidence="1">
    <location>
        <begin position="276"/>
        <end position="365"/>
    </location>
</feature>
<feature type="compositionally biased region" description="Low complexity" evidence="1">
    <location>
        <begin position="337"/>
        <end position="353"/>
    </location>
</feature>
<evidence type="ECO:0000256" key="1">
    <source>
        <dbReference type="SAM" id="MobiDB-lite"/>
    </source>
</evidence>
<feature type="transmembrane region" description="Helical" evidence="2">
    <location>
        <begin position="609"/>
        <end position="628"/>
    </location>
</feature>
<dbReference type="Proteomes" id="UP001378960">
    <property type="component" value="Unassembled WGS sequence"/>
</dbReference>
<feature type="compositionally biased region" description="Low complexity" evidence="1">
    <location>
        <begin position="113"/>
        <end position="129"/>
    </location>
</feature>
<sequence length="673" mass="75895">MYTGSTSEFQIYNDNNNRRLYNPFIADSFGSQSSLMTSDSDETYDKYEEELFNNGNPFKSPTTPITPLTPINNKNVFNINGDTTINERFMKRPSLRMLHDENSNITKSPINRITSSYNNKNKNSPIKSSKTSISSLYDITNISSARSSIRNNNSNSNLRSYSLHKNDSTLSIEQKKKKIIRNLNKRNSKNLKNPYFYQYDKSENKQPHQKLPILPTTSIEDNVNNKDLQTQQRIVNLSETSSFSEISSNLLMHDDSLHFIDDKVIIQNSFGGFSGRNTNVNPGKNPKNQNSNNNNNNNNNNDNFEKDHDENNGNITGNDAREPSDDSNNTQEDKTTDNNNTTSSGSTDTTESSDSLKDDDNTNRNSTASVIKQAQRSSLGLFVEFSPTKSLSFTGLNNRKSYIEKNKSFQNSTSRRDSEITVATEKLNFEKIDPNERISSINITQIKALTELSLDSIPDENDDIEDAIITIKNINEHDGNKESSDGGKESSDNDYNEPKFKKFNLNNDSTVSSVHTPNETVSLPVKTLKQKRKPVPLPLSNATPKIPVLDIDLSEEENSIGYTSQGSREELLNNKKKVHINDNENHSHNSEYDEKYYESNYRTKCSDSIAILLIILSIIAPPFWLMIFMGKLDSTFGKFNKTQKIISLTMFIVFTIGAIVGIAVGFGYGLTHK</sequence>
<protein>
    <submittedName>
        <fullName evidence="3">Uncharacterized protein</fullName>
    </submittedName>
</protein>
<proteinExistence type="predicted"/>
<keyword evidence="2" id="KW-0472">Membrane</keyword>
<feature type="transmembrane region" description="Helical" evidence="2">
    <location>
        <begin position="648"/>
        <end position="670"/>
    </location>
</feature>
<feature type="region of interest" description="Disordered" evidence="1">
    <location>
        <begin position="106"/>
        <end position="129"/>
    </location>
</feature>
<dbReference type="AlphaFoldDB" id="A0AAV5QZ96"/>
<organism evidence="3 4">
    <name type="scientific">Pichia kluyveri</name>
    <name type="common">Yeast</name>
    <dbReference type="NCBI Taxonomy" id="36015"/>
    <lineage>
        <taxon>Eukaryota</taxon>
        <taxon>Fungi</taxon>
        <taxon>Dikarya</taxon>
        <taxon>Ascomycota</taxon>
        <taxon>Saccharomycotina</taxon>
        <taxon>Pichiomycetes</taxon>
        <taxon>Pichiales</taxon>
        <taxon>Pichiaceae</taxon>
        <taxon>Pichia</taxon>
    </lineage>
</organism>
<keyword evidence="2" id="KW-1133">Transmembrane helix</keyword>
<keyword evidence="2" id="KW-0812">Transmembrane</keyword>
<dbReference type="EMBL" id="BTGB01000001">
    <property type="protein sequence ID" value="GMM44566.1"/>
    <property type="molecule type" value="Genomic_DNA"/>
</dbReference>
<keyword evidence="4" id="KW-1185">Reference proteome</keyword>
<evidence type="ECO:0000313" key="4">
    <source>
        <dbReference type="Proteomes" id="UP001378960"/>
    </source>
</evidence>
<evidence type="ECO:0000313" key="3">
    <source>
        <dbReference type="EMBL" id="GMM44566.1"/>
    </source>
</evidence>
<accession>A0AAV5QZ96</accession>
<gene>
    <name evidence="3" type="ORF">DAPK24_011410</name>
</gene>
<evidence type="ECO:0000256" key="2">
    <source>
        <dbReference type="SAM" id="Phobius"/>
    </source>
</evidence>
<feature type="compositionally biased region" description="Basic and acidic residues" evidence="1">
    <location>
        <begin position="475"/>
        <end position="500"/>
    </location>
</feature>
<feature type="compositionally biased region" description="Polar residues" evidence="1">
    <location>
        <begin position="504"/>
        <end position="517"/>
    </location>
</feature>
<feature type="compositionally biased region" description="Low complexity" evidence="1">
    <location>
        <begin position="281"/>
        <end position="302"/>
    </location>
</feature>
<name>A0AAV5QZ96_PICKL</name>